<sequence length="90" mass="9381">MKKTFAAIVSAGLLASSSAYADTLCTSGAITKIFIDNNGVMEVTVGTLAYLNGNKDVYSVLTSAFVANKQVYIYAPNCQPGTSMGGFAVR</sequence>
<reference evidence="2 4" key="1">
    <citation type="submission" date="2014-08" db="EMBL/GenBank/DDBJ databases">
        <authorList>
            <person name="Bunnell A."/>
            <person name="Chain P.S."/>
            <person name="Chertkov O."/>
            <person name="Currie B.J."/>
            <person name="Daligault H.E."/>
            <person name="Davenport K.W."/>
            <person name="Davis C."/>
            <person name="Gleasner C.D."/>
            <person name="Johnson S.L."/>
            <person name="Kaestli M."/>
            <person name="Koren S."/>
            <person name="Kunde Y.A."/>
            <person name="Mayo M."/>
            <person name="McMurry K.K."/>
            <person name="Price E.P."/>
            <person name="Reitenga K.G."/>
            <person name="Robison R."/>
            <person name="Rosovitz M.J."/>
            <person name="Sarovich D.S."/>
            <person name="Teshima H."/>
        </authorList>
    </citation>
    <scope>NUCLEOTIDE SEQUENCE [LARGE SCALE GENOMIC DNA]</scope>
    <source>
        <strain evidence="2 4">MSHR44</strain>
    </source>
</reference>
<dbReference type="Proteomes" id="UP000030475">
    <property type="component" value="Unassembled WGS sequence"/>
</dbReference>
<protein>
    <submittedName>
        <fullName evidence="2">Exported protein</fullName>
    </submittedName>
</protein>
<reference evidence="3 5" key="2">
    <citation type="submission" date="2017-11" db="EMBL/GenBank/DDBJ databases">
        <title>Molecular characterization of Burkholderia pseudomallei and closely related isolates from Vietnam.</title>
        <authorList>
            <person name="Ustinov D.V."/>
            <person name="Antonov A.S."/>
            <person name="Avdusheva E.F."/>
            <person name="Shpak I.M."/>
            <person name="Zakharova I.B."/>
            <person name="Thi L.A."/>
            <person name="Teteryatnikova N."/>
            <person name="Lopasteyskaya Y.A."/>
            <person name="Kuzyutina J.A."/>
            <person name="Ngo T.N."/>
            <person name="Victorov D.V."/>
        </authorList>
    </citation>
    <scope>NUCLEOTIDE SEQUENCE [LARGE SCALE GENOMIC DNA]</scope>
    <source>
        <strain evidence="3 5">V1512</strain>
    </source>
</reference>
<name>A0A069B2T5_BURPE</name>
<comment type="caution">
    <text evidence="2">The sequence shown here is derived from an EMBL/GenBank/DDBJ whole genome shotgun (WGS) entry which is preliminary data.</text>
</comment>
<evidence type="ECO:0000313" key="3">
    <source>
        <dbReference type="EMBL" id="PJO62339.1"/>
    </source>
</evidence>
<dbReference type="EMBL" id="PHRB01000048">
    <property type="protein sequence ID" value="PJO62339.1"/>
    <property type="molecule type" value="Genomic_DNA"/>
</dbReference>
<dbReference type="GeneID" id="93060803"/>
<proteinExistence type="predicted"/>
<dbReference type="AlphaFoldDB" id="A0A069B2T5"/>
<dbReference type="Proteomes" id="UP000231878">
    <property type="component" value="Unassembled WGS sequence"/>
</dbReference>
<organism evidence="2 4">
    <name type="scientific">Burkholderia pseudomallei</name>
    <name type="common">Pseudomonas pseudomallei</name>
    <dbReference type="NCBI Taxonomy" id="28450"/>
    <lineage>
        <taxon>Bacteria</taxon>
        <taxon>Pseudomonadati</taxon>
        <taxon>Pseudomonadota</taxon>
        <taxon>Betaproteobacteria</taxon>
        <taxon>Burkholderiales</taxon>
        <taxon>Burkholderiaceae</taxon>
        <taxon>Burkholderia</taxon>
        <taxon>pseudomallei group</taxon>
    </lineage>
</organism>
<accession>A0A069B2T5</accession>
<evidence type="ECO:0000313" key="4">
    <source>
        <dbReference type="Proteomes" id="UP000030475"/>
    </source>
</evidence>
<keyword evidence="1" id="KW-0732">Signal</keyword>
<evidence type="ECO:0000313" key="2">
    <source>
        <dbReference type="EMBL" id="KGX05255.1"/>
    </source>
</evidence>
<dbReference type="RefSeq" id="WP_004527347.1">
    <property type="nucleotide sequence ID" value="NZ_AP028071.1"/>
</dbReference>
<dbReference type="KEGG" id="but:X994_243"/>
<dbReference type="EMBL" id="JQIM01000010">
    <property type="protein sequence ID" value="KGX05255.1"/>
    <property type="molecule type" value="Genomic_DNA"/>
</dbReference>
<evidence type="ECO:0000313" key="5">
    <source>
        <dbReference type="Proteomes" id="UP000231878"/>
    </source>
</evidence>
<gene>
    <name evidence="3" type="ORF">CWD88_31895</name>
    <name evidence="2" type="ORF">Y036_3329</name>
</gene>
<feature type="signal peptide" evidence="1">
    <location>
        <begin position="1"/>
        <end position="21"/>
    </location>
</feature>
<dbReference type="OMA" id="FIYGNNC"/>
<dbReference type="OrthoDB" id="9032384at2"/>
<evidence type="ECO:0000256" key="1">
    <source>
        <dbReference type="SAM" id="SignalP"/>
    </source>
</evidence>
<feature type="chain" id="PRO_5015027460" evidence="1">
    <location>
        <begin position="22"/>
        <end position="90"/>
    </location>
</feature>